<reference evidence="3 4" key="1">
    <citation type="submission" date="2024-11" db="EMBL/GenBank/DDBJ databases">
        <title>A near-complete genome assembly of Cinchona calisaya.</title>
        <authorList>
            <person name="Lian D.C."/>
            <person name="Zhao X.W."/>
            <person name="Wei L."/>
        </authorList>
    </citation>
    <scope>NUCLEOTIDE SEQUENCE [LARGE SCALE GENOMIC DNA]</scope>
    <source>
        <tissue evidence="3">Nenye</tissue>
    </source>
</reference>
<organism evidence="3 4">
    <name type="scientific">Cinchona calisaya</name>
    <dbReference type="NCBI Taxonomy" id="153742"/>
    <lineage>
        <taxon>Eukaryota</taxon>
        <taxon>Viridiplantae</taxon>
        <taxon>Streptophyta</taxon>
        <taxon>Embryophyta</taxon>
        <taxon>Tracheophyta</taxon>
        <taxon>Spermatophyta</taxon>
        <taxon>Magnoliopsida</taxon>
        <taxon>eudicotyledons</taxon>
        <taxon>Gunneridae</taxon>
        <taxon>Pentapetalae</taxon>
        <taxon>asterids</taxon>
        <taxon>lamiids</taxon>
        <taxon>Gentianales</taxon>
        <taxon>Rubiaceae</taxon>
        <taxon>Cinchonoideae</taxon>
        <taxon>Cinchoneae</taxon>
        <taxon>Cinchona</taxon>
    </lineage>
</organism>
<feature type="region of interest" description="Disordered" evidence="2">
    <location>
        <begin position="30"/>
        <end position="71"/>
    </location>
</feature>
<feature type="compositionally biased region" description="Pro residues" evidence="2">
    <location>
        <begin position="41"/>
        <end position="50"/>
    </location>
</feature>
<accession>A0ABD2YRL3</accession>
<sequence length="711" mass="79995">MASEGYEVEEWDADFLDQLVQAEELALSISATQQQLHHHPPSPQCPPPPARSFGDISYSPPRQLSQRLHDTHSVVSNCQGHGLSAPASTSFSFSSSVSYGPDTAKEQEIDSLKRELGRVSKQLTVLEEECIELKKERDKKEEQLKFVSSRIESKEAVDCYANIISLHCVDGRHDDHGVLLECQKSNSSKDSFAFRTNRCISASKAVGVQTDNADAYDNSSIKNDLFVAYQHHNKLLDVWDLFDVQKLGKDLVLKLFETCEVDFQVLFGYLNLSLPSSTNMALPVPLRDHGQSTYSADAAKISHLYLTLTKISNEMVKLEDLLEALIDCCSLKNGIVVYRSLRVLHIVLKHALNLRKKIGRRDNIMVAGPFTEQILAYTCEQQLFASRCLSYPIDKNILNQCDSQLREKWFNATRNSCIPSGTKFDWFWLFELMSRIAMTNLEEHVRVEVVSIMNIILISCDAYSEREKFGSVLVFRSISQLLNKEAGFCVRKKAVNLLYQLLNCPKITAAFCFGCTEDAEAPGSTEIDTKINPSFQEFSAIMDGLVDCVACTGNSRKELMLRRSAIAVLAFIASLGKAGLGIMLNHRLLPERTNILASIMESLISDVDLEALDSAQSFEVFRERTLLIREAFILLNRLVSHPQFSTTVLQALTANRDVTSLTIDVAKRLSYRAKFLWQDDRITKQIRESEIVELARVFRRRVSTFLGAGIS</sequence>
<proteinExistence type="predicted"/>
<dbReference type="InterPro" id="IPR044952">
    <property type="entry name" value="SUV2"/>
</dbReference>
<evidence type="ECO:0000313" key="4">
    <source>
        <dbReference type="Proteomes" id="UP001630127"/>
    </source>
</evidence>
<dbReference type="PANTHER" id="PTHR35761">
    <property type="entry name" value="ATR INTERACTING PROTEIN"/>
    <property type="match status" value="1"/>
</dbReference>
<dbReference type="Proteomes" id="UP001630127">
    <property type="component" value="Unassembled WGS sequence"/>
</dbReference>
<evidence type="ECO:0000313" key="3">
    <source>
        <dbReference type="EMBL" id="KAL3510020.1"/>
    </source>
</evidence>
<dbReference type="PANTHER" id="PTHR35761:SF1">
    <property type="entry name" value="PROTEIN SENSITIVE TO UV 2"/>
    <property type="match status" value="1"/>
</dbReference>
<feature type="coiled-coil region" evidence="1">
    <location>
        <begin position="109"/>
        <end position="150"/>
    </location>
</feature>
<evidence type="ECO:0000256" key="1">
    <source>
        <dbReference type="SAM" id="Coils"/>
    </source>
</evidence>
<dbReference type="AlphaFoldDB" id="A0ABD2YRL3"/>
<keyword evidence="4" id="KW-1185">Reference proteome</keyword>
<evidence type="ECO:0000256" key="2">
    <source>
        <dbReference type="SAM" id="MobiDB-lite"/>
    </source>
</evidence>
<dbReference type="EMBL" id="JBJUIK010000012">
    <property type="protein sequence ID" value="KAL3510020.1"/>
    <property type="molecule type" value="Genomic_DNA"/>
</dbReference>
<protein>
    <submittedName>
        <fullName evidence="3">Uncharacterized protein</fullName>
    </submittedName>
</protein>
<name>A0ABD2YRL3_9GENT</name>
<gene>
    <name evidence="3" type="ORF">ACH5RR_029421</name>
</gene>
<keyword evidence="1" id="KW-0175">Coiled coil</keyword>
<comment type="caution">
    <text evidence="3">The sequence shown here is derived from an EMBL/GenBank/DDBJ whole genome shotgun (WGS) entry which is preliminary data.</text>
</comment>